<dbReference type="Proteomes" id="UP000095651">
    <property type="component" value="Unassembled WGS sequence"/>
</dbReference>
<feature type="region of interest" description="Disordered" evidence="3">
    <location>
        <begin position="1"/>
        <end position="26"/>
    </location>
</feature>
<dbReference type="InterPro" id="IPR013783">
    <property type="entry name" value="Ig-like_fold"/>
</dbReference>
<gene>
    <name evidence="5" type="primary">lytA_12</name>
    <name evidence="5" type="ORF">ERS852407_02752</name>
</gene>
<feature type="compositionally biased region" description="Gly residues" evidence="3">
    <location>
        <begin position="9"/>
        <end position="26"/>
    </location>
</feature>
<name>A0A174EWX6_9FIRM</name>
<dbReference type="Gene3D" id="2.60.40.1080">
    <property type="match status" value="1"/>
</dbReference>
<dbReference type="EC" id="3.5.1.28" evidence="5"/>
<evidence type="ECO:0000313" key="6">
    <source>
        <dbReference type="Proteomes" id="UP000095651"/>
    </source>
</evidence>
<dbReference type="InterPro" id="IPR032109">
    <property type="entry name" value="Big_3_5"/>
</dbReference>
<dbReference type="SUPFAM" id="SSF69360">
    <property type="entry name" value="Cell wall binding repeat"/>
    <property type="match status" value="1"/>
</dbReference>
<feature type="repeat" description="Cell wall-binding" evidence="2">
    <location>
        <begin position="894"/>
        <end position="915"/>
    </location>
</feature>
<accession>A0A174EWX6</accession>
<dbReference type="AlphaFoldDB" id="A0A174EWX6"/>
<feature type="domain" description="Bacterial Ig-like" evidence="4">
    <location>
        <begin position="472"/>
        <end position="542"/>
    </location>
</feature>
<dbReference type="InterPro" id="IPR008964">
    <property type="entry name" value="Invasin/intimin_cell_adhesion"/>
</dbReference>
<keyword evidence="5" id="KW-0378">Hydrolase</keyword>
<evidence type="ECO:0000259" key="4">
    <source>
        <dbReference type="Pfam" id="PF16640"/>
    </source>
</evidence>
<dbReference type="Gene3D" id="2.10.270.10">
    <property type="entry name" value="Cholin Binding"/>
    <property type="match status" value="2"/>
</dbReference>
<dbReference type="Pfam" id="PF01473">
    <property type="entry name" value="Choline_bind_1"/>
    <property type="match status" value="2"/>
</dbReference>
<dbReference type="EMBL" id="CYZE01000006">
    <property type="protein sequence ID" value="CUO41817.1"/>
    <property type="molecule type" value="Genomic_DNA"/>
</dbReference>
<keyword evidence="1" id="KW-0677">Repeat</keyword>
<protein>
    <submittedName>
        <fullName evidence="5">Listeria-Bacteroides repeat domain (List_Bact_rpt)./Putative cell wall binding repeat</fullName>
        <ecNumber evidence="5">3.5.1.28</ecNumber>
    </submittedName>
</protein>
<dbReference type="Pfam" id="PF19127">
    <property type="entry name" value="Choline_bind_3"/>
    <property type="match status" value="1"/>
</dbReference>
<evidence type="ECO:0000256" key="1">
    <source>
        <dbReference type="ARBA" id="ARBA00022737"/>
    </source>
</evidence>
<proteinExistence type="predicted"/>
<dbReference type="InterPro" id="IPR018337">
    <property type="entry name" value="Cell_wall/Cho-bd_repeat"/>
</dbReference>
<feature type="repeat" description="Cell wall-binding" evidence="2">
    <location>
        <begin position="916"/>
        <end position="935"/>
    </location>
</feature>
<organism evidence="5 6">
    <name type="scientific">Hungatella hathewayi</name>
    <dbReference type="NCBI Taxonomy" id="154046"/>
    <lineage>
        <taxon>Bacteria</taxon>
        <taxon>Bacillati</taxon>
        <taxon>Bacillota</taxon>
        <taxon>Clostridia</taxon>
        <taxon>Lachnospirales</taxon>
        <taxon>Lachnospiraceae</taxon>
        <taxon>Hungatella</taxon>
    </lineage>
</organism>
<dbReference type="PROSITE" id="PS51170">
    <property type="entry name" value="CW"/>
    <property type="match status" value="3"/>
</dbReference>
<evidence type="ECO:0000313" key="5">
    <source>
        <dbReference type="EMBL" id="CUO41817.1"/>
    </source>
</evidence>
<dbReference type="Pfam" id="PF16640">
    <property type="entry name" value="Big_3_5"/>
    <property type="match status" value="1"/>
</dbReference>
<sequence>MVTATGDAKGAGIGGGGTEEGSGGSAGTIVINGNTVVFAATGNNGVPIGGGGNNTNNGEKSGILTGGVIFEGTEGTVYGSSSLPEDLKISNGSTLTVPNGSSLTIPDNTTLTNNGTLDNYGTIDGNGSITNNGTVNDHSGGISVAVTGSGANNKPSEVTVTFQNSKGETITEAVSGDTITITATAQTKTTSASYRSAAKEKVDFYIGTIAEDHKIGTADVVADSSTAAATLTIPLSGDTWGKGFVIGSNTITADFGGAAAVSLLDSIGTAALKVKSVPTLSLTADPPDAVDLPNNVILKATLLNASPGNQGKTITFTAANGTYTAITDSSGVAACTITNLTQGTYTFGASFAGDTDNSPAVAADINGYSVGLGTQAELTLNGLNSAYTYGCDSFSLSTSGGSGSGAVSYTSNDSSVASVTGNTVTIQKAGKFTITAAKAADSSFKEASVTSSEVTVSPATPDISMTATGGSNINDPIILIVTVAKAGTGMIPTGTVTFSEGSTVLAADVSLNGSGEASFTVSNLTAGNHTYTSAYSGQTGYYIGRSVTRNFGVGLADQTGFVITAPSTKTYGDSDFTLTASGGQSTGGVSFSVPSGNGVLTVSADGAVKITGAGSVKVTATKAGDNSYNEATATQDITVAPRDISNATVTITGSRVYTGSQLQPVFEVKDGSIAITTGDFTNSYGDNLDAGTGSGSITLAGQHNYTGTATVRFDIEQRSLTGAVIILAAEAYDYTGSEIRPAVTSVTVDGITVPDSEFDVDYHDNITAGTAVVTVRAKTSGNFRGEANAIFTITKSSGGHSSGSNGSSSDNSAVSNPSVLNGYWQQLETGEWKFLLSTGGYAADRWGLIDGRWYYFNHSGRMVTDWQQLNGVWYYLATSEDAKRTEGMKEGEMRTGWIYDLFYRKWFYLDKDGAMATGWREIDGKWYYFNPAPDGMRGAMVTDAWVDDWYLNQDGIGINQTRR</sequence>
<evidence type="ECO:0000256" key="2">
    <source>
        <dbReference type="PROSITE-ProRule" id="PRU00591"/>
    </source>
</evidence>
<dbReference type="SUPFAM" id="SSF49373">
    <property type="entry name" value="Invasin/intimin cell-adhesion fragments"/>
    <property type="match status" value="2"/>
</dbReference>
<dbReference type="GO" id="GO:0008745">
    <property type="term" value="F:N-acetylmuramoyl-L-alanine amidase activity"/>
    <property type="evidence" value="ECO:0007669"/>
    <property type="project" value="UniProtKB-EC"/>
</dbReference>
<evidence type="ECO:0000256" key="3">
    <source>
        <dbReference type="SAM" id="MobiDB-lite"/>
    </source>
</evidence>
<dbReference type="Gene3D" id="2.60.40.10">
    <property type="entry name" value="Immunoglobulins"/>
    <property type="match status" value="2"/>
</dbReference>
<feature type="repeat" description="Cell wall-binding" evidence="2">
    <location>
        <begin position="843"/>
        <end position="862"/>
    </location>
</feature>
<reference evidence="5 6" key="1">
    <citation type="submission" date="2015-09" db="EMBL/GenBank/DDBJ databases">
        <authorList>
            <consortium name="Pathogen Informatics"/>
        </authorList>
    </citation>
    <scope>NUCLEOTIDE SEQUENCE [LARGE SCALE GENOMIC DNA]</scope>
    <source>
        <strain evidence="5 6">2789STDY5608850</strain>
    </source>
</reference>